<reference evidence="2 3" key="1">
    <citation type="submission" date="2014-06" db="EMBL/GenBank/DDBJ databases">
        <title>Evolutionary Origins and Diversification of the Mycorrhizal Mutualists.</title>
        <authorList>
            <consortium name="DOE Joint Genome Institute"/>
            <consortium name="Mycorrhizal Genomics Consortium"/>
            <person name="Kohler A."/>
            <person name="Kuo A."/>
            <person name="Nagy L.G."/>
            <person name="Floudas D."/>
            <person name="Copeland A."/>
            <person name="Barry K.W."/>
            <person name="Cichocki N."/>
            <person name="Veneault-Fourrey C."/>
            <person name="LaButti K."/>
            <person name="Lindquist E.A."/>
            <person name="Lipzen A."/>
            <person name="Lundell T."/>
            <person name="Morin E."/>
            <person name="Murat C."/>
            <person name="Riley R."/>
            <person name="Ohm R."/>
            <person name="Sun H."/>
            <person name="Tunlid A."/>
            <person name="Henrissat B."/>
            <person name="Grigoriev I.V."/>
            <person name="Hibbett D.S."/>
            <person name="Martin F."/>
        </authorList>
    </citation>
    <scope>NUCLEOTIDE SEQUENCE [LARGE SCALE GENOMIC DNA]</scope>
    <source>
        <strain evidence="2 3">SS14</strain>
    </source>
</reference>
<accession>A0A0C9VU72</accession>
<sequence length="120" mass="13043">MSTSVACVETMTIKSILKGRDEGITGTERMRTLRMGISPAWSMIAFPSVPSATAARSLNTVPPLLLPLPDPHVQPPELNPNPQFPHQHSPRANPPIPVKEAPFLSPSKSRTKVNWAEAES</sequence>
<evidence type="ECO:0000313" key="3">
    <source>
        <dbReference type="Proteomes" id="UP000054279"/>
    </source>
</evidence>
<dbReference type="Proteomes" id="UP000054279">
    <property type="component" value="Unassembled WGS sequence"/>
</dbReference>
<evidence type="ECO:0000313" key="2">
    <source>
        <dbReference type="EMBL" id="KIJ41756.1"/>
    </source>
</evidence>
<evidence type="ECO:0000256" key="1">
    <source>
        <dbReference type="SAM" id="MobiDB-lite"/>
    </source>
</evidence>
<feature type="region of interest" description="Disordered" evidence="1">
    <location>
        <begin position="68"/>
        <end position="120"/>
    </location>
</feature>
<name>A0A0C9VU72_SPHS4</name>
<gene>
    <name evidence="2" type="ORF">M422DRAFT_255065</name>
</gene>
<dbReference type="HOGENOM" id="CLU_2051167_0_0_1"/>
<dbReference type="AlphaFoldDB" id="A0A0C9VU72"/>
<organism evidence="2 3">
    <name type="scientific">Sphaerobolus stellatus (strain SS14)</name>
    <dbReference type="NCBI Taxonomy" id="990650"/>
    <lineage>
        <taxon>Eukaryota</taxon>
        <taxon>Fungi</taxon>
        <taxon>Dikarya</taxon>
        <taxon>Basidiomycota</taxon>
        <taxon>Agaricomycotina</taxon>
        <taxon>Agaricomycetes</taxon>
        <taxon>Phallomycetidae</taxon>
        <taxon>Geastrales</taxon>
        <taxon>Sphaerobolaceae</taxon>
        <taxon>Sphaerobolus</taxon>
    </lineage>
</organism>
<keyword evidence="3" id="KW-1185">Reference proteome</keyword>
<dbReference type="EMBL" id="KN837134">
    <property type="protein sequence ID" value="KIJ41756.1"/>
    <property type="molecule type" value="Genomic_DNA"/>
</dbReference>
<proteinExistence type="predicted"/>
<feature type="compositionally biased region" description="Pro residues" evidence="1">
    <location>
        <begin position="68"/>
        <end position="83"/>
    </location>
</feature>
<protein>
    <submittedName>
        <fullName evidence="2">Uncharacterized protein</fullName>
    </submittedName>
</protein>